<dbReference type="InterPro" id="IPR014044">
    <property type="entry name" value="CAP_dom"/>
</dbReference>
<keyword evidence="5" id="KW-1185">Reference proteome</keyword>
<dbReference type="SUPFAM" id="SSF55797">
    <property type="entry name" value="PR-1-like"/>
    <property type="match status" value="1"/>
</dbReference>
<keyword evidence="1" id="KW-0732">Signal</keyword>
<dbReference type="GO" id="GO:0006508">
    <property type="term" value="P:proteolysis"/>
    <property type="evidence" value="ECO:0007669"/>
    <property type="project" value="UniProtKB-KW"/>
</dbReference>
<dbReference type="InterPro" id="IPR012854">
    <property type="entry name" value="Cu_amine_oxidase-like_N"/>
</dbReference>
<dbReference type="Pfam" id="PF07833">
    <property type="entry name" value="Cu_amine_oxidN1"/>
    <property type="match status" value="1"/>
</dbReference>
<dbReference type="HOGENOM" id="CLU_978950_0_0_9"/>
<dbReference type="RefSeq" id="WP_012960606.1">
    <property type="nucleotide sequence ID" value="NC_013791.2"/>
</dbReference>
<evidence type="ECO:0000256" key="1">
    <source>
        <dbReference type="SAM" id="SignalP"/>
    </source>
</evidence>
<dbReference type="Gene3D" id="3.30.457.10">
    <property type="entry name" value="Copper amine oxidase-like, N-terminal domain"/>
    <property type="match status" value="1"/>
</dbReference>
<feature type="domain" description="SCP" evidence="2">
    <location>
        <begin position="181"/>
        <end position="296"/>
    </location>
</feature>
<dbReference type="KEGG" id="bpf:BpOF4_06365"/>
<evidence type="ECO:0000313" key="4">
    <source>
        <dbReference type="EMBL" id="ADC49333.1"/>
    </source>
</evidence>
<dbReference type="CDD" id="cd05379">
    <property type="entry name" value="CAP_bacterial"/>
    <property type="match status" value="1"/>
</dbReference>
<dbReference type="Pfam" id="PF00188">
    <property type="entry name" value="CAP"/>
    <property type="match status" value="1"/>
</dbReference>
<dbReference type="EMBL" id="CP001878">
    <property type="protein sequence ID" value="ADC49333.1"/>
    <property type="molecule type" value="Genomic_DNA"/>
</dbReference>
<reference evidence="4 5" key="1">
    <citation type="journal article" date="2011" name="Environ. Microbiol.">
        <title>Genome of alkaliphilic Bacillus pseudofirmus OF4 reveals adaptations that support the ability to grow in an external pH range from 7.5 to 11.4.</title>
        <authorList>
            <person name="Janto B."/>
            <person name="Ahmed A."/>
            <person name="Ito M."/>
            <person name="Liu J."/>
            <person name="Hicks D.B."/>
            <person name="Pagni S."/>
            <person name="Fackelmayer O.J."/>
            <person name="Smith T.A."/>
            <person name="Earl J."/>
            <person name="Elbourne L.D."/>
            <person name="Hassan K."/>
            <person name="Paulsen I.T."/>
            <person name="Kolsto A.B."/>
            <person name="Tourasse N.J."/>
            <person name="Ehrlich G.D."/>
            <person name="Boissy R."/>
            <person name="Ivey D.M."/>
            <person name="Li G."/>
            <person name="Xue Y."/>
            <person name="Ma Y."/>
            <person name="Hu F.Z."/>
            <person name="Krulwich T.A."/>
        </authorList>
    </citation>
    <scope>NUCLEOTIDE SEQUENCE [LARGE SCALE GENOMIC DNA]</scope>
    <source>
        <strain evidence="5">ATCC BAA-2126 / JCM 17055 / OF4</strain>
    </source>
</reference>
<organism evidence="4 5">
    <name type="scientific">Alkalihalophilus pseudofirmus (strain ATCC BAA-2126 / JCM 17055 / OF4)</name>
    <name type="common">Bacillus pseudofirmus</name>
    <dbReference type="NCBI Taxonomy" id="398511"/>
    <lineage>
        <taxon>Bacteria</taxon>
        <taxon>Bacillati</taxon>
        <taxon>Bacillota</taxon>
        <taxon>Bacilli</taxon>
        <taxon>Bacillales</taxon>
        <taxon>Bacillaceae</taxon>
        <taxon>Alkalihalophilus</taxon>
    </lineage>
</organism>
<feature type="chain" id="PRO_5003043929" evidence="1">
    <location>
        <begin position="27"/>
        <end position="299"/>
    </location>
</feature>
<dbReference type="InterPro" id="IPR036582">
    <property type="entry name" value="Mao_N_sf"/>
</dbReference>
<dbReference type="Proteomes" id="UP000001544">
    <property type="component" value="Chromosome"/>
</dbReference>
<feature type="signal peptide" evidence="1">
    <location>
        <begin position="1"/>
        <end position="26"/>
    </location>
</feature>
<dbReference type="PANTHER" id="PTHR31157">
    <property type="entry name" value="SCP DOMAIN-CONTAINING PROTEIN"/>
    <property type="match status" value="1"/>
</dbReference>
<protein>
    <submittedName>
        <fullName evidence="4">SCP-like extracellular protease</fullName>
    </submittedName>
</protein>
<dbReference type="eggNOG" id="COG0103">
    <property type="taxonomic scope" value="Bacteria"/>
</dbReference>
<evidence type="ECO:0000313" key="5">
    <source>
        <dbReference type="Proteomes" id="UP000001544"/>
    </source>
</evidence>
<dbReference type="Gene3D" id="3.40.33.10">
    <property type="entry name" value="CAP"/>
    <property type="match status" value="1"/>
</dbReference>
<dbReference type="eggNOG" id="COG2340">
    <property type="taxonomic scope" value="Bacteria"/>
</dbReference>
<dbReference type="SUPFAM" id="SSF55383">
    <property type="entry name" value="Copper amine oxidase, domain N"/>
    <property type="match status" value="1"/>
</dbReference>
<dbReference type="STRING" id="398511.BpOF4_06365"/>
<dbReference type="PANTHER" id="PTHR31157:SF1">
    <property type="entry name" value="SCP DOMAIN-CONTAINING PROTEIN"/>
    <property type="match status" value="1"/>
</dbReference>
<proteinExistence type="predicted"/>
<name>D3G058_ALKPO</name>
<dbReference type="GO" id="GO:0008233">
    <property type="term" value="F:peptidase activity"/>
    <property type="evidence" value="ECO:0007669"/>
    <property type="project" value="UniProtKB-KW"/>
</dbReference>
<sequence>MGRVKLVFVMSLVMVLFLIGANSTSAQPVSVVLNGNVQVYDQAPVVENGRVLVPMRGIFESLGANVAYNNTTKKITATRGTQTVELTLGSSQAFINGQPHQLDVAAKAVNGRTIVPLRFVGEALGANVRWDNVSKTVYISSDSSVKPVDPTRQALLQRLAPYQVIGDVNQISNTELEIFILTNEERKKHNRLPLALDVELSNVARIKSKDMHDVGYFAHNSPTYGTPFEMMDRFNISYRTAGENIAARYTGAEQVTNGWINSPGHHRNMINDRFHRIGIGYYSGNKGYSRYYTQMFAGN</sequence>
<evidence type="ECO:0000259" key="3">
    <source>
        <dbReference type="Pfam" id="PF07833"/>
    </source>
</evidence>
<dbReference type="InterPro" id="IPR035940">
    <property type="entry name" value="CAP_sf"/>
</dbReference>
<gene>
    <name evidence="4" type="ordered locus">BpOF4_06365</name>
</gene>
<dbReference type="AlphaFoldDB" id="D3G058"/>
<accession>D3G058</accession>
<feature type="domain" description="Copper amine oxidase-like N-terminal" evidence="3">
    <location>
        <begin position="33"/>
        <end position="139"/>
    </location>
</feature>
<evidence type="ECO:0000259" key="2">
    <source>
        <dbReference type="Pfam" id="PF00188"/>
    </source>
</evidence>